<sequence length="378" mass="40472">MSAVLLITAGTQVVPSLDLPTVTPVSPAAVLPGAPFDARIEANLDRVRSALSDAAAEPARTYQRILDQGRQLLHFDPDANLGRGSWAELVGEFGEHTETVGILVPGSTAYILDHNFDKYYQRASHLVEESNGRLALVVWADGTYPKGWLRGAMSRYHEPLGEALARFSHDLRREISDQLGPGHGVSLLVAGHSFGGAVVGAAERYGLEADAVLHIASAGVGHVRDPYDYPDPTRPRYSMTAPGDLISFVQGLPTPPGLGHGPSPDSFRCVVTLPTGRLPSNPDYLDESGDALGDRAGERIGGVSSHSEVFIHRSDAWRQIYRFFIGSAPPPPRCPEPGESAPVKARVLPLAVPRVVTAYQCRAGGGLRPAGRHRWVGA</sequence>
<dbReference type="Proteomes" id="UP000662857">
    <property type="component" value="Chromosome"/>
</dbReference>
<evidence type="ECO:0008006" key="3">
    <source>
        <dbReference type="Google" id="ProtNLM"/>
    </source>
</evidence>
<reference evidence="1" key="1">
    <citation type="submission" date="2021-02" db="EMBL/GenBank/DDBJ databases">
        <title>Natrosporangium hydrolyticum gen. nov., sp. nov, a haloalkaliphilic actinobacterium from a soda solonchak soil.</title>
        <authorList>
            <person name="Sorokin D.Y."/>
            <person name="Khijniak T.V."/>
            <person name="Zakharycheva A.P."/>
            <person name="Boueva O.V."/>
            <person name="Ariskina E.V."/>
            <person name="Hahnke R.L."/>
            <person name="Bunk B."/>
            <person name="Sproer C."/>
            <person name="Schumann P."/>
            <person name="Evtushenko L.I."/>
            <person name="Kublanov I.V."/>
        </authorList>
    </citation>
    <scope>NUCLEOTIDE SEQUENCE</scope>
    <source>
        <strain evidence="1">DSM 106523</strain>
    </source>
</reference>
<dbReference type="KEGG" id="nhy:JQS43_18010"/>
<dbReference type="AlphaFoldDB" id="A0A895YH33"/>
<evidence type="ECO:0000313" key="1">
    <source>
        <dbReference type="EMBL" id="QSB13480.1"/>
    </source>
</evidence>
<accession>A0A895YH33</accession>
<evidence type="ECO:0000313" key="2">
    <source>
        <dbReference type="Proteomes" id="UP000662857"/>
    </source>
</evidence>
<protein>
    <recommendedName>
        <fullName evidence="3">Alpha/beta hydrolase</fullName>
    </recommendedName>
</protein>
<organism evidence="1 2">
    <name type="scientific">Natronosporangium hydrolyticum</name>
    <dbReference type="NCBI Taxonomy" id="2811111"/>
    <lineage>
        <taxon>Bacteria</taxon>
        <taxon>Bacillati</taxon>
        <taxon>Actinomycetota</taxon>
        <taxon>Actinomycetes</taxon>
        <taxon>Micromonosporales</taxon>
        <taxon>Micromonosporaceae</taxon>
        <taxon>Natronosporangium</taxon>
    </lineage>
</organism>
<gene>
    <name evidence="1" type="ORF">JQS43_18010</name>
</gene>
<dbReference type="RefSeq" id="WP_239675571.1">
    <property type="nucleotide sequence ID" value="NZ_CP070499.1"/>
</dbReference>
<name>A0A895YH33_9ACTN</name>
<proteinExistence type="predicted"/>
<keyword evidence="2" id="KW-1185">Reference proteome</keyword>
<dbReference type="EMBL" id="CP070499">
    <property type="protein sequence ID" value="QSB13480.1"/>
    <property type="molecule type" value="Genomic_DNA"/>
</dbReference>